<sequence length="1394" mass="140991">MPTSTFSNTNFISIPDSGASDPYPSIINVSETSGGLTKLTVTLTNLNHIFSGEIDVLLVSPTGAKSILMSDVWSNTGLTDVTLTFDATATSSLSDSDAISSGTYRPTNFDDSDFFDSPAPDGPYNTDFSVFNGTNPNGEWRLYILDDATGDAGNVAGGWSLSIETLESIINGDDSNNTLEGNILDNTINGLGGNDTLKGSAGEDTLDGGAGNDTADYSQLGQSITFSPTGIITKGGGLGNDELISVETIIADASAVNNTIDVSTTENAASINFNLQTQQLTINGVGTFTVTNFDHVQGTSQNDTIIGDAQNNQLSGNAGNDSLNGAAGNDTLNGGAGTDTLIGGTGDDIYIIDSATDTITENANEGIDGIQSSFTYSIAARPNFENLTLTGTTAINGTGNAGNNIIRGNSGNNTLNGGAGNDMLYGDVADYGGSTLFNYNGNTYLLSTAGTWQQAQSQAQSLGGNLVTINNQAEQDWLVSTFGGSEQLEQLWIGFTDEVTEGEFKWVSGETSTYTNWYSDEPNNSGNEDYVEMVLGDAGKWNDLSASSVRRGIIEIITGNDTLNGGAGNDTLDGGGGIDALIGGTGNDIYIVDSSTDIIVENANEGTDGIQSSVTYSIAAKTNIENLTLTGTAAINGTGNAANNVITGNSGNNTLNGGAGNDTLDGAAGTDTLIGGLGNDTYIVDDTNDIITEKSSVSSVSIDTIQSSVTYTIAPNVENLTLTGTAAINGIGNAANNTITGNAGNNTLDGGAGIDTLIGDAGDDIYIVDSITDTITENANAGIDTIQSSVTLTLAANFENLTLTGTAAINGTGNAANNVLTGNGANNTLTGGSGNDTLDGGVGNDTLDGGVGDDIYIVDSITDIVTENANAGIDTIQSSVTLTLATNVENLTLIGTAAIDGTGNAADNVLTGNGADNTLDGGAGNDTLNGGEGIDDLIGGLGDDIYFVDNSSDSITENAAAGTDTVNSTADYDLSENIENLILTGTAAINGTGNTANNTITGNAADNVLDGDAGIDTLIGGLGDDIYFVDNSSDSITENANEGMDTAYTTTNYTLSANIENLNLIGMAANGTGNAGNNIITGNEINNTLNGGAGIDTLIGGDGNDTYVVDSTTDIITEELEEGADTIESSVTFTLATAPNVENLTLTGAAAINGTGNAGNNVITGNSAINTLDGGAGTDTLIGGLGNDIYIVDSTTDTITENANGGIDAIQSSVTYTIVAANVENLTLTGTAAINGTGNAGNNTITGNGANNTLDGGAGNDILTGGLGKDTLTGGLGVDRFDYRTLADSVFSNFDVINGFNANTGNDLFLVSTTRSTVLPNAGSVTALNITSITARLTPAAFIANSAAQFTFGTRTFVAINDGTAGFSATTDAIIEVTGLIGTLGANNFTTTLA</sequence>
<gene>
    <name evidence="1" type="ORF">IQ222_04730</name>
</gene>
<organism evidence="1 2">
    <name type="scientific">Dolichospermum flos-aquae LEGE 04289</name>
    <dbReference type="NCBI Taxonomy" id="1828708"/>
    <lineage>
        <taxon>Bacteria</taxon>
        <taxon>Bacillati</taxon>
        <taxon>Cyanobacteriota</taxon>
        <taxon>Cyanophyceae</taxon>
        <taxon>Nostocales</taxon>
        <taxon>Aphanizomenonaceae</taxon>
        <taxon>Dolichospermum</taxon>
    </lineage>
</organism>
<keyword evidence="2" id="KW-1185">Reference proteome</keyword>
<dbReference type="Proteomes" id="UP000597867">
    <property type="component" value="Unassembled WGS sequence"/>
</dbReference>
<accession>A0ACC5Q2V2</accession>
<protein>
    <submittedName>
        <fullName evidence="1">Rhizobiocin</fullName>
    </submittedName>
</protein>
<dbReference type="EMBL" id="JADEWF010000010">
    <property type="protein sequence ID" value="MBE9218110.1"/>
    <property type="molecule type" value="Genomic_DNA"/>
</dbReference>
<evidence type="ECO:0000313" key="1">
    <source>
        <dbReference type="EMBL" id="MBE9218110.1"/>
    </source>
</evidence>
<proteinExistence type="predicted"/>
<name>A0ACC5Q2V2_DOLFA</name>
<evidence type="ECO:0000313" key="2">
    <source>
        <dbReference type="Proteomes" id="UP000597867"/>
    </source>
</evidence>
<reference evidence="1" key="1">
    <citation type="submission" date="2020-10" db="EMBL/GenBank/DDBJ databases">
        <authorList>
            <person name="Castelo-Branco R."/>
            <person name="Eusebio N."/>
            <person name="Adriana R."/>
            <person name="Vieira A."/>
            <person name="Brugerolle De Fraissinette N."/>
            <person name="Rezende De Castro R."/>
            <person name="Schneider M.P."/>
            <person name="Vasconcelos V."/>
            <person name="Leao P.N."/>
        </authorList>
    </citation>
    <scope>NUCLEOTIDE SEQUENCE</scope>
    <source>
        <strain evidence="1">LEGE 04289</strain>
    </source>
</reference>
<comment type="caution">
    <text evidence="1">The sequence shown here is derived from an EMBL/GenBank/DDBJ whole genome shotgun (WGS) entry which is preliminary data.</text>
</comment>